<organism evidence="3 4">
    <name type="scientific">Spirosoma flavum</name>
    <dbReference type="NCBI Taxonomy" id="2048557"/>
    <lineage>
        <taxon>Bacteria</taxon>
        <taxon>Pseudomonadati</taxon>
        <taxon>Bacteroidota</taxon>
        <taxon>Cytophagia</taxon>
        <taxon>Cytophagales</taxon>
        <taxon>Cytophagaceae</taxon>
        <taxon>Spirosoma</taxon>
    </lineage>
</organism>
<dbReference type="RefSeq" id="WP_381499183.1">
    <property type="nucleotide sequence ID" value="NZ_JBHUOM010000002.1"/>
</dbReference>
<reference evidence="4" key="1">
    <citation type="journal article" date="2019" name="Int. J. Syst. Evol. Microbiol.">
        <title>The Global Catalogue of Microorganisms (GCM) 10K type strain sequencing project: providing services to taxonomists for standard genome sequencing and annotation.</title>
        <authorList>
            <consortium name="The Broad Institute Genomics Platform"/>
            <consortium name="The Broad Institute Genome Sequencing Center for Infectious Disease"/>
            <person name="Wu L."/>
            <person name="Ma J."/>
        </authorList>
    </citation>
    <scope>NUCLEOTIDE SEQUENCE [LARGE SCALE GENOMIC DNA]</scope>
    <source>
        <strain evidence="4">KCTC 52490</strain>
    </source>
</reference>
<feature type="signal peptide" evidence="2">
    <location>
        <begin position="1"/>
        <end position="24"/>
    </location>
</feature>
<evidence type="ECO:0000313" key="4">
    <source>
        <dbReference type="Proteomes" id="UP001597512"/>
    </source>
</evidence>
<evidence type="ECO:0000256" key="2">
    <source>
        <dbReference type="SAM" id="SignalP"/>
    </source>
</evidence>
<accession>A0ABW6AH64</accession>
<proteinExistence type="predicted"/>
<dbReference type="EMBL" id="JBHUOM010000002">
    <property type="protein sequence ID" value="MFD2934018.1"/>
    <property type="molecule type" value="Genomic_DNA"/>
</dbReference>
<sequence length="136" mass="15616">MKKTIAAALTLFAFAALTTDVTLAQGVYSKPFDNRPSQSQGPRYNNDQAQDELKIDRIDAIVGLSRRQEKQLRKIENSYDQQLARTRMTPDGYRQFQLRKRQDILAVLTSAQRDRLFAVQQNNRSANRPTPYGRRG</sequence>
<protein>
    <recommendedName>
        <fullName evidence="5">Spy/CpxP family protein refolding chaperone</fullName>
    </recommendedName>
</protein>
<dbReference type="Proteomes" id="UP001597512">
    <property type="component" value="Unassembled WGS sequence"/>
</dbReference>
<feature type="compositionally biased region" description="Polar residues" evidence="1">
    <location>
        <begin position="35"/>
        <end position="48"/>
    </location>
</feature>
<keyword evidence="4" id="KW-1185">Reference proteome</keyword>
<gene>
    <name evidence="3" type="ORF">ACFS25_09510</name>
</gene>
<evidence type="ECO:0008006" key="5">
    <source>
        <dbReference type="Google" id="ProtNLM"/>
    </source>
</evidence>
<feature type="region of interest" description="Disordered" evidence="1">
    <location>
        <begin position="30"/>
        <end position="50"/>
    </location>
</feature>
<evidence type="ECO:0000256" key="1">
    <source>
        <dbReference type="SAM" id="MobiDB-lite"/>
    </source>
</evidence>
<comment type="caution">
    <text evidence="3">The sequence shown here is derived from an EMBL/GenBank/DDBJ whole genome shotgun (WGS) entry which is preliminary data.</text>
</comment>
<evidence type="ECO:0000313" key="3">
    <source>
        <dbReference type="EMBL" id="MFD2934018.1"/>
    </source>
</evidence>
<feature type="chain" id="PRO_5045930313" description="Spy/CpxP family protein refolding chaperone" evidence="2">
    <location>
        <begin position="25"/>
        <end position="136"/>
    </location>
</feature>
<name>A0ABW6AH64_9BACT</name>
<keyword evidence="2" id="KW-0732">Signal</keyword>